<evidence type="ECO:0000259" key="2">
    <source>
        <dbReference type="Pfam" id="PF01494"/>
    </source>
</evidence>
<proteinExistence type="predicted"/>
<dbReference type="AlphaFoldDB" id="A0A5C7HVU7"/>
<dbReference type="Pfam" id="PF01494">
    <property type="entry name" value="FAD_binding_3"/>
    <property type="match status" value="1"/>
</dbReference>
<keyword evidence="5" id="KW-1185">Reference proteome</keyword>
<dbReference type="Pfam" id="PF21688">
    <property type="entry name" value="FAD-depend_C"/>
    <property type="match status" value="1"/>
</dbReference>
<evidence type="ECO:0000256" key="1">
    <source>
        <dbReference type="SAM" id="MobiDB-lite"/>
    </source>
</evidence>
<evidence type="ECO:0000313" key="5">
    <source>
        <dbReference type="Proteomes" id="UP000323000"/>
    </source>
</evidence>
<feature type="compositionally biased region" description="Low complexity" evidence="1">
    <location>
        <begin position="1"/>
        <end position="23"/>
    </location>
</feature>
<organism evidence="4 5">
    <name type="scientific">Acer yangbiense</name>
    <dbReference type="NCBI Taxonomy" id="1000413"/>
    <lineage>
        <taxon>Eukaryota</taxon>
        <taxon>Viridiplantae</taxon>
        <taxon>Streptophyta</taxon>
        <taxon>Embryophyta</taxon>
        <taxon>Tracheophyta</taxon>
        <taxon>Spermatophyta</taxon>
        <taxon>Magnoliopsida</taxon>
        <taxon>eudicotyledons</taxon>
        <taxon>Gunneridae</taxon>
        <taxon>Pentapetalae</taxon>
        <taxon>rosids</taxon>
        <taxon>malvids</taxon>
        <taxon>Sapindales</taxon>
        <taxon>Sapindaceae</taxon>
        <taxon>Hippocastanoideae</taxon>
        <taxon>Acereae</taxon>
        <taxon>Acer</taxon>
    </lineage>
</organism>
<comment type="caution">
    <text evidence="4">The sequence shown here is derived from an EMBL/GenBank/DDBJ whole genome shotgun (WGS) entry which is preliminary data.</text>
</comment>
<dbReference type="Gene3D" id="3.30.70.2700">
    <property type="match status" value="1"/>
</dbReference>
<evidence type="ECO:0008006" key="6">
    <source>
        <dbReference type="Google" id="ProtNLM"/>
    </source>
</evidence>
<dbReference type="Proteomes" id="UP000323000">
    <property type="component" value="Chromosome 5"/>
</dbReference>
<gene>
    <name evidence="4" type="ORF">EZV62_012222</name>
</gene>
<dbReference type="InterPro" id="IPR028348">
    <property type="entry name" value="FAD-binding_protein"/>
</dbReference>
<feature type="domain" description="FAD-binding" evidence="2">
    <location>
        <begin position="219"/>
        <end position="257"/>
    </location>
</feature>
<evidence type="ECO:0000259" key="3">
    <source>
        <dbReference type="Pfam" id="PF21688"/>
    </source>
</evidence>
<dbReference type="PANTHER" id="PTHR42842:SF3">
    <property type="entry name" value="FAD_NAD(P)-BINDING OXIDOREDUCTASE FAMILY PROTEIN"/>
    <property type="match status" value="1"/>
</dbReference>
<feature type="domain" description="FAD-dependent protein C-terminal" evidence="3">
    <location>
        <begin position="425"/>
        <end position="640"/>
    </location>
</feature>
<dbReference type="InterPro" id="IPR049516">
    <property type="entry name" value="FAD-depend_C"/>
</dbReference>
<dbReference type="OrthoDB" id="2690153at2759"/>
<accession>A0A5C7HVU7</accession>
<protein>
    <recommendedName>
        <fullName evidence="6">FAD-binding domain-containing protein</fullName>
    </recommendedName>
</protein>
<sequence>MATSLLHPLTLNPPNSNLRLPNSAPRHVHSRTQTVPPIRCAKRTGKQRYPSEKKKLKLIHKQALGDVKDKFEGLWRLSKLSVSVHTDPGKDFLGVSDGLLQQIAKVLEFPVASMLPPEAFSVVRKSFDARKVLKEPKFVYTVDVDVSKLLSLEPRTWDFISRLEPKVGLVEHMPHVRASGDLISIVQDCKNASDGALPLKNISHGSEGSYKYPTIRKPKVAVVGSGPSGLFASLVLAELGADVTLIERGQAVEQRGRDIGALVVRRILELESNFCFGEGGAGTWSDGKLVTRIGRNSDSVLADSVSGMTIGSAKVMNTLVHFGAPKNILVNGKPHLGTDKLIPLLRNFRQHLQRLGVTIKFRTRVDDLLIENAHVVGVKVSDSKDKSHQDFQKLGYDAVILAVGHSARDIYQMLLSHNMNLVPKDFAVGLRIEHPQELINSIQYSGLASKVHNGRGKVPVADYKVIKYVSSEDGDALVNLGATSRSCYSFCMCPGGQVVLTSTNPSELCINGMSFSRRSSKWANAALVVNVSTNDFDALNFHGPLAGVEFQREFEQRAATMGGGNFVVPVQTVTDFLENKLSATPVPPSSYRLGVKAANLHELFPTHITDTLKHSISMFDKELPGFISKAALLHGVETRTSSPLQIPRCNDTYESTSLKGLYPVGEGAGYAGGIVSAAVDGMYAGFAVAKNLDLFSGDIESVLGKAQGSGFVKY</sequence>
<dbReference type="GO" id="GO:0071949">
    <property type="term" value="F:FAD binding"/>
    <property type="evidence" value="ECO:0007669"/>
    <property type="project" value="InterPro"/>
</dbReference>
<feature type="region of interest" description="Disordered" evidence="1">
    <location>
        <begin position="1"/>
        <end position="33"/>
    </location>
</feature>
<dbReference type="Gene3D" id="3.50.50.60">
    <property type="entry name" value="FAD/NAD(P)-binding domain"/>
    <property type="match status" value="2"/>
</dbReference>
<reference evidence="5" key="1">
    <citation type="journal article" date="2019" name="Gigascience">
        <title>De novo genome assembly of the endangered Acer yangbiense, a plant species with extremely small populations endemic to Yunnan Province, China.</title>
        <authorList>
            <person name="Yang J."/>
            <person name="Wariss H.M."/>
            <person name="Tao L."/>
            <person name="Zhang R."/>
            <person name="Yun Q."/>
            <person name="Hollingsworth P."/>
            <person name="Dao Z."/>
            <person name="Luo G."/>
            <person name="Guo H."/>
            <person name="Ma Y."/>
            <person name="Sun W."/>
        </authorList>
    </citation>
    <scope>NUCLEOTIDE SEQUENCE [LARGE SCALE GENOMIC DNA]</scope>
    <source>
        <strain evidence="5">cv. Malutang</strain>
    </source>
</reference>
<dbReference type="PANTHER" id="PTHR42842">
    <property type="entry name" value="FAD/NAD(P)-BINDING OXIDOREDUCTASE"/>
    <property type="match status" value="1"/>
</dbReference>
<dbReference type="InterPro" id="IPR036188">
    <property type="entry name" value="FAD/NAD-bd_sf"/>
</dbReference>
<dbReference type="SUPFAM" id="SSF51905">
    <property type="entry name" value="FAD/NAD(P)-binding domain"/>
    <property type="match status" value="1"/>
</dbReference>
<name>A0A5C7HVU7_9ROSI</name>
<dbReference type="EMBL" id="VAHF01000005">
    <property type="protein sequence ID" value="TXG60859.1"/>
    <property type="molecule type" value="Genomic_DNA"/>
</dbReference>
<evidence type="ECO:0000313" key="4">
    <source>
        <dbReference type="EMBL" id="TXG60859.1"/>
    </source>
</evidence>
<dbReference type="InterPro" id="IPR002938">
    <property type="entry name" value="FAD-bd"/>
</dbReference>